<proteinExistence type="predicted"/>
<dbReference type="PANTHER" id="PTHR43861">
    <property type="entry name" value="TRANS-ACONITATE 2-METHYLTRANSFERASE-RELATED"/>
    <property type="match status" value="1"/>
</dbReference>
<evidence type="ECO:0000313" key="2">
    <source>
        <dbReference type="EMBL" id="OGZ17238.1"/>
    </source>
</evidence>
<dbReference type="CDD" id="cd02440">
    <property type="entry name" value="AdoMet_MTases"/>
    <property type="match status" value="1"/>
</dbReference>
<protein>
    <submittedName>
        <fullName evidence="2">16S rRNA (Cytosine(1402)-N(4))-methyltransferase</fullName>
    </submittedName>
</protein>
<dbReference type="InterPro" id="IPR029063">
    <property type="entry name" value="SAM-dependent_MTases_sf"/>
</dbReference>
<dbReference type="InterPro" id="IPR013216">
    <property type="entry name" value="Methyltransf_11"/>
</dbReference>
<dbReference type="AlphaFoldDB" id="A0A1G2DWI9"/>
<dbReference type="Pfam" id="PF08241">
    <property type="entry name" value="Methyltransf_11"/>
    <property type="match status" value="1"/>
</dbReference>
<dbReference type="PANTHER" id="PTHR43861:SF1">
    <property type="entry name" value="TRANS-ACONITATE 2-METHYLTRANSFERASE"/>
    <property type="match status" value="1"/>
</dbReference>
<dbReference type="SUPFAM" id="SSF53335">
    <property type="entry name" value="S-adenosyl-L-methionine-dependent methyltransferases"/>
    <property type="match status" value="1"/>
</dbReference>
<sequence length="250" mass="28728">MTPGTTSWGKVANWYNEHLTSDDTYHKKVLLPNILRLVEPKKDETIVDIACGQGYFTQALHEKGARLIGVDISEELIEIARKRSPDITYHVSSAEDLTLLPDKSADKVIIMLAIQNIEHTQKLCAEVSRILKDGGTFHIVMNHPAFRIPKQSSWDYDDKKKVQYRRIDQYIADSRTAIDMHPGMKDSTQTLSFHRPLQYYFKVFGKAGFAVDRLEEWISHKESDSGPRAQAENRARKEIPLFLYLRAIKQ</sequence>
<organism evidence="2 3">
    <name type="scientific">Candidatus Lloydbacteria bacterium RIFOXYC12_FULL_46_25</name>
    <dbReference type="NCBI Taxonomy" id="1798670"/>
    <lineage>
        <taxon>Bacteria</taxon>
        <taxon>Candidatus Lloydiibacteriota</taxon>
    </lineage>
</organism>
<evidence type="ECO:0000313" key="3">
    <source>
        <dbReference type="Proteomes" id="UP000178106"/>
    </source>
</evidence>
<dbReference type="EMBL" id="MHLU01000145">
    <property type="protein sequence ID" value="OGZ17238.1"/>
    <property type="molecule type" value="Genomic_DNA"/>
</dbReference>
<dbReference type="Proteomes" id="UP000178106">
    <property type="component" value="Unassembled WGS sequence"/>
</dbReference>
<dbReference type="GO" id="GO:0008757">
    <property type="term" value="F:S-adenosylmethionine-dependent methyltransferase activity"/>
    <property type="evidence" value="ECO:0007669"/>
    <property type="project" value="InterPro"/>
</dbReference>
<gene>
    <name evidence="2" type="ORF">A2494_00195</name>
</gene>
<keyword evidence="2" id="KW-0489">Methyltransferase</keyword>
<dbReference type="Gene3D" id="3.40.50.150">
    <property type="entry name" value="Vaccinia Virus protein VP39"/>
    <property type="match status" value="1"/>
</dbReference>
<keyword evidence="2" id="KW-0808">Transferase</keyword>
<comment type="caution">
    <text evidence="2">The sequence shown here is derived from an EMBL/GenBank/DDBJ whole genome shotgun (WGS) entry which is preliminary data.</text>
</comment>
<dbReference type="GO" id="GO:0032259">
    <property type="term" value="P:methylation"/>
    <property type="evidence" value="ECO:0007669"/>
    <property type="project" value="UniProtKB-KW"/>
</dbReference>
<accession>A0A1G2DWI9</accession>
<name>A0A1G2DWI9_9BACT</name>
<feature type="domain" description="Methyltransferase type 11" evidence="1">
    <location>
        <begin position="47"/>
        <end position="138"/>
    </location>
</feature>
<evidence type="ECO:0000259" key="1">
    <source>
        <dbReference type="Pfam" id="PF08241"/>
    </source>
</evidence>
<reference evidence="2 3" key="1">
    <citation type="journal article" date="2016" name="Nat. Commun.">
        <title>Thousands of microbial genomes shed light on interconnected biogeochemical processes in an aquifer system.</title>
        <authorList>
            <person name="Anantharaman K."/>
            <person name="Brown C.T."/>
            <person name="Hug L.A."/>
            <person name="Sharon I."/>
            <person name="Castelle C.J."/>
            <person name="Probst A.J."/>
            <person name="Thomas B.C."/>
            <person name="Singh A."/>
            <person name="Wilkins M.J."/>
            <person name="Karaoz U."/>
            <person name="Brodie E.L."/>
            <person name="Williams K.H."/>
            <person name="Hubbard S.S."/>
            <person name="Banfield J.F."/>
        </authorList>
    </citation>
    <scope>NUCLEOTIDE SEQUENCE [LARGE SCALE GENOMIC DNA]</scope>
</reference>